<organism evidence="5 6">
    <name type="scientific">Planctomicrobium piriforme</name>
    <dbReference type="NCBI Taxonomy" id="1576369"/>
    <lineage>
        <taxon>Bacteria</taxon>
        <taxon>Pseudomonadati</taxon>
        <taxon>Planctomycetota</taxon>
        <taxon>Planctomycetia</taxon>
        <taxon>Planctomycetales</taxon>
        <taxon>Planctomycetaceae</taxon>
        <taxon>Planctomicrobium</taxon>
    </lineage>
</organism>
<evidence type="ECO:0000313" key="5">
    <source>
        <dbReference type="EMBL" id="SFI68235.1"/>
    </source>
</evidence>
<accession>A0A1I3K7S8</accession>
<dbReference type="EMBL" id="FOQD01000011">
    <property type="protein sequence ID" value="SFI68235.1"/>
    <property type="molecule type" value="Genomic_DNA"/>
</dbReference>
<dbReference type="RefSeq" id="WP_092051606.1">
    <property type="nucleotide sequence ID" value="NZ_FOQD01000011.1"/>
</dbReference>
<keyword evidence="3" id="KW-0732">Signal</keyword>
<dbReference type="STRING" id="1576369.SAMN05421753_111137"/>
<dbReference type="AlphaFoldDB" id="A0A1I3K7S8"/>
<proteinExistence type="inferred from homology"/>
<feature type="domain" description="PPIase cyclophilin-type" evidence="4">
    <location>
        <begin position="63"/>
        <end position="182"/>
    </location>
</feature>
<evidence type="ECO:0000256" key="3">
    <source>
        <dbReference type="RuleBase" id="RU363019"/>
    </source>
</evidence>
<dbReference type="PANTHER" id="PTHR43246">
    <property type="entry name" value="PEPTIDYL-PROLYL CIS-TRANS ISOMERASE CYP38, CHLOROPLASTIC"/>
    <property type="match status" value="1"/>
</dbReference>
<comment type="catalytic activity">
    <reaction evidence="3">
        <text>[protein]-peptidylproline (omega=180) = [protein]-peptidylproline (omega=0)</text>
        <dbReference type="Rhea" id="RHEA:16237"/>
        <dbReference type="Rhea" id="RHEA-COMP:10747"/>
        <dbReference type="Rhea" id="RHEA-COMP:10748"/>
        <dbReference type="ChEBI" id="CHEBI:83833"/>
        <dbReference type="ChEBI" id="CHEBI:83834"/>
        <dbReference type="EC" id="5.2.1.8"/>
    </reaction>
</comment>
<keyword evidence="1 3" id="KW-0697">Rotamase</keyword>
<feature type="chain" id="PRO_5011328667" description="Peptidyl-prolyl cis-trans isomerase" evidence="3">
    <location>
        <begin position="20"/>
        <end position="226"/>
    </location>
</feature>
<dbReference type="SUPFAM" id="SSF50891">
    <property type="entry name" value="Cyclophilin-like"/>
    <property type="match status" value="1"/>
</dbReference>
<comment type="similarity">
    <text evidence="3">Belongs to the cyclophilin-type PPIase family.</text>
</comment>
<dbReference type="PROSITE" id="PS51257">
    <property type="entry name" value="PROKAR_LIPOPROTEIN"/>
    <property type="match status" value="1"/>
</dbReference>
<dbReference type="Pfam" id="PF00160">
    <property type="entry name" value="Pro_isomerase"/>
    <property type="match status" value="1"/>
</dbReference>
<dbReference type="Gene3D" id="2.40.100.10">
    <property type="entry name" value="Cyclophilin-like"/>
    <property type="match status" value="1"/>
</dbReference>
<evidence type="ECO:0000259" key="4">
    <source>
        <dbReference type="PROSITE" id="PS50072"/>
    </source>
</evidence>
<reference evidence="6" key="1">
    <citation type="submission" date="2016-10" db="EMBL/GenBank/DDBJ databases">
        <authorList>
            <person name="Varghese N."/>
            <person name="Submissions S."/>
        </authorList>
    </citation>
    <scope>NUCLEOTIDE SEQUENCE [LARGE SCALE GENOMIC DNA]</scope>
    <source>
        <strain evidence="6">DSM 26348</strain>
    </source>
</reference>
<sequence length="226" mass="24739">MKMLNIACLAILCTASACVADAPGQGTQNEPAIPVTQEVAFQPAAGTAEKMDVYKVKFETSKGDFVVEVHPEWAPLGAEQFKKAVEAGVYNDARFFRVVDGFMVQFGIPGDPAMAKEWREKKVKDDPKGQSNQRGMMTFAMAGPNTRTSQVFINFGDNAFLDNQGFPPFAKVVEGMDVVDSLYKEYGEGAPRGRGPDQGRIQMEGNAYLTKSFPKMDYIKTATVVK</sequence>
<dbReference type="GO" id="GO:0003755">
    <property type="term" value="F:peptidyl-prolyl cis-trans isomerase activity"/>
    <property type="evidence" value="ECO:0007669"/>
    <property type="project" value="UniProtKB-UniRule"/>
</dbReference>
<dbReference type="InterPro" id="IPR002130">
    <property type="entry name" value="Cyclophilin-type_PPIase_dom"/>
</dbReference>
<dbReference type="EC" id="5.2.1.8" evidence="3"/>
<gene>
    <name evidence="5" type="ORF">SAMN05421753_111137</name>
</gene>
<dbReference type="Proteomes" id="UP000199518">
    <property type="component" value="Unassembled WGS sequence"/>
</dbReference>
<dbReference type="OrthoDB" id="270889at2"/>
<comment type="function">
    <text evidence="3">PPIases accelerate the folding of proteins. It catalyzes the cis-trans isomerization of proline imidic peptide bonds in oligopeptides.</text>
</comment>
<name>A0A1I3K7S8_9PLAN</name>
<keyword evidence="6" id="KW-1185">Reference proteome</keyword>
<dbReference type="PRINTS" id="PR00153">
    <property type="entry name" value="CSAPPISMRASE"/>
</dbReference>
<evidence type="ECO:0000256" key="2">
    <source>
        <dbReference type="ARBA" id="ARBA00023235"/>
    </source>
</evidence>
<keyword evidence="2 3" id="KW-0413">Isomerase</keyword>
<dbReference type="InterPro" id="IPR044665">
    <property type="entry name" value="E_coli_cyclophilin_A-like"/>
</dbReference>
<dbReference type="PROSITE" id="PS50072">
    <property type="entry name" value="CSA_PPIASE_2"/>
    <property type="match status" value="1"/>
</dbReference>
<feature type="signal peptide" evidence="3">
    <location>
        <begin position="1"/>
        <end position="19"/>
    </location>
</feature>
<evidence type="ECO:0000313" key="6">
    <source>
        <dbReference type="Proteomes" id="UP000199518"/>
    </source>
</evidence>
<protein>
    <recommendedName>
        <fullName evidence="3">Peptidyl-prolyl cis-trans isomerase</fullName>
        <shortName evidence="3">PPIase</shortName>
        <ecNumber evidence="3">5.2.1.8</ecNumber>
    </recommendedName>
</protein>
<evidence type="ECO:0000256" key="1">
    <source>
        <dbReference type="ARBA" id="ARBA00023110"/>
    </source>
</evidence>
<dbReference type="InterPro" id="IPR029000">
    <property type="entry name" value="Cyclophilin-like_dom_sf"/>
</dbReference>